<gene>
    <name evidence="1" type="ORF">VP01_756g3</name>
</gene>
<dbReference type="Proteomes" id="UP000037035">
    <property type="component" value="Unassembled WGS sequence"/>
</dbReference>
<evidence type="ECO:0000313" key="2">
    <source>
        <dbReference type="Proteomes" id="UP000037035"/>
    </source>
</evidence>
<dbReference type="AlphaFoldDB" id="A0A0L6UC33"/>
<reference evidence="1 2" key="1">
    <citation type="submission" date="2015-08" db="EMBL/GenBank/DDBJ databases">
        <title>Next Generation Sequencing and Analysis of the Genome of Puccinia sorghi L Schw, the Causal Agent of Maize Common Rust.</title>
        <authorList>
            <person name="Rochi L."/>
            <person name="Burguener G."/>
            <person name="Darino M."/>
            <person name="Turjanski A."/>
            <person name="Kreff E."/>
            <person name="Dieguez M.J."/>
            <person name="Sacco F."/>
        </authorList>
    </citation>
    <scope>NUCLEOTIDE SEQUENCE [LARGE SCALE GENOMIC DNA]</scope>
    <source>
        <strain evidence="1 2">RO10H11247</strain>
    </source>
</reference>
<sequence length="438" mass="49213">MVVVLLSFPVSCGKEPLLCIPGRKSHLTPRETLFGDEQQAAGSSGWTAQNPTVPRKTTALHACLDLHFSSPATSIFNYLSLSSAWCYPTLIFLSNTIQYHPFPLLNLVFSNCLHSTTFTPQLPFINSPSESNYSPAFHHIYSSSTGLPLQHSPSPYLDSSYYAMSAINYTMITSIQNIIPEPFNTEIPPPPGVTMFLNALNLIFKVSGVSTLLPIHPATFIVPVHGLLMGFSLLKAQPPHLQQKTWGRTRCVLFPVPNSLKKNLTSWQCGCKACFSIYLHIPTNSLHVNWFWNHNHEPHSLEAMEPSWIPRIVAKWLQERLNNRMGWVQLQTSNLLGVHKEKIIFQRKGMLILNKIHNIGYFSVILAQVLSWLCHCKKKLAQLHAVDMQKVQQSFCDVSKKSTYAKRWSLDGSLAGVCCMSTSETHLSLVVKVLYDLT</sequence>
<comment type="caution">
    <text evidence="1">The sequence shown here is derived from an EMBL/GenBank/DDBJ whole genome shotgun (WGS) entry which is preliminary data.</text>
</comment>
<dbReference type="EMBL" id="LAVV01013016">
    <property type="protein sequence ID" value="KNZ46086.1"/>
    <property type="molecule type" value="Genomic_DNA"/>
</dbReference>
<evidence type="ECO:0000313" key="1">
    <source>
        <dbReference type="EMBL" id="KNZ46086.1"/>
    </source>
</evidence>
<accession>A0A0L6UC33</accession>
<keyword evidence="2" id="KW-1185">Reference proteome</keyword>
<protein>
    <submittedName>
        <fullName evidence="1">Uncharacterized protein</fullName>
    </submittedName>
</protein>
<name>A0A0L6UC33_9BASI</name>
<dbReference type="VEuPathDB" id="FungiDB:VP01_756g3"/>
<organism evidence="1 2">
    <name type="scientific">Puccinia sorghi</name>
    <dbReference type="NCBI Taxonomy" id="27349"/>
    <lineage>
        <taxon>Eukaryota</taxon>
        <taxon>Fungi</taxon>
        <taxon>Dikarya</taxon>
        <taxon>Basidiomycota</taxon>
        <taxon>Pucciniomycotina</taxon>
        <taxon>Pucciniomycetes</taxon>
        <taxon>Pucciniales</taxon>
        <taxon>Pucciniaceae</taxon>
        <taxon>Puccinia</taxon>
    </lineage>
</organism>
<proteinExistence type="predicted"/>